<dbReference type="AlphaFoldDB" id="A0A3L6L2Z4"/>
<organism evidence="1 2">
    <name type="scientific">Trypanosoma brucei equiperdum</name>
    <dbReference type="NCBI Taxonomy" id="630700"/>
    <lineage>
        <taxon>Eukaryota</taxon>
        <taxon>Discoba</taxon>
        <taxon>Euglenozoa</taxon>
        <taxon>Kinetoplastea</taxon>
        <taxon>Metakinetoplastina</taxon>
        <taxon>Trypanosomatida</taxon>
        <taxon>Trypanosomatidae</taxon>
        <taxon>Trypanosoma</taxon>
    </lineage>
</organism>
<reference evidence="1 2" key="1">
    <citation type="submission" date="2018-09" db="EMBL/GenBank/DDBJ databases">
        <title>whole genome sequence of T. equiperdum IVM-t1 strain.</title>
        <authorList>
            <person name="Suganuma K."/>
        </authorList>
    </citation>
    <scope>NUCLEOTIDE SEQUENCE [LARGE SCALE GENOMIC DNA]</scope>
    <source>
        <strain evidence="1 2">IVM-t1</strain>
    </source>
</reference>
<dbReference type="EMBL" id="QSBY01000009">
    <property type="protein sequence ID" value="RHW70081.1"/>
    <property type="molecule type" value="Genomic_DNA"/>
</dbReference>
<name>A0A3L6L2Z4_9TRYP</name>
<proteinExistence type="predicted"/>
<sequence>MERALRYLLPEIMVSREVFGFSLKQIKDRSEFCGTPMTMVLRYEVSFTFLPWLHSSKKTVFNFTSISVVAEDALCIHIADPSIFFFSVKPCRFGFSFSSFFPKHHWGLRG</sequence>
<gene>
    <name evidence="1" type="ORF">DPX39_090065000</name>
</gene>
<accession>A0A3L6L2Z4</accession>
<dbReference type="Proteomes" id="UP000266743">
    <property type="component" value="Chromosome 9"/>
</dbReference>
<protein>
    <submittedName>
        <fullName evidence="1">Uncharacterized protein</fullName>
    </submittedName>
</protein>
<comment type="caution">
    <text evidence="1">The sequence shown here is derived from an EMBL/GenBank/DDBJ whole genome shotgun (WGS) entry which is preliminary data.</text>
</comment>
<evidence type="ECO:0000313" key="2">
    <source>
        <dbReference type="Proteomes" id="UP000266743"/>
    </source>
</evidence>
<evidence type="ECO:0000313" key="1">
    <source>
        <dbReference type="EMBL" id="RHW70081.1"/>
    </source>
</evidence>